<feature type="domain" description="Thioesterase" evidence="27">
    <location>
        <begin position="120"/>
        <end position="216"/>
    </location>
</feature>
<dbReference type="InterPro" id="IPR006683">
    <property type="entry name" value="Thioestr_dom"/>
</dbReference>
<evidence type="ECO:0000256" key="14">
    <source>
        <dbReference type="ARBA" id="ARBA00023136"/>
    </source>
</evidence>
<evidence type="ECO:0000256" key="6">
    <source>
        <dbReference type="ARBA" id="ARBA00022490"/>
    </source>
</evidence>
<comment type="subcellular location">
    <subcellularLocation>
        <location evidence="3">Cell projection</location>
        <location evidence="3">Ruffle membrane</location>
    </subcellularLocation>
    <subcellularLocation>
        <location evidence="1">Cytoplasm</location>
    </subcellularLocation>
    <subcellularLocation>
        <location evidence="4">Mitochondrion inner membrane</location>
        <topology evidence="4">Peripheral membrane protein</topology>
    </subcellularLocation>
    <subcellularLocation>
        <location evidence="2">Mitochondrion intermembrane space</location>
    </subcellularLocation>
</comment>
<keyword evidence="5" id="KW-1003">Cell membrane</keyword>
<evidence type="ECO:0000256" key="3">
    <source>
        <dbReference type="ARBA" id="ARBA00004632"/>
    </source>
</evidence>
<dbReference type="Gene3D" id="3.10.129.10">
    <property type="entry name" value="Hotdog Thioesterase"/>
    <property type="match status" value="1"/>
</dbReference>
<keyword evidence="8" id="KW-0999">Mitochondrion inner membrane</keyword>
<evidence type="ECO:0000313" key="29">
    <source>
        <dbReference type="Proteomes" id="UP000070501"/>
    </source>
</evidence>
<dbReference type="GO" id="GO:0005743">
    <property type="term" value="C:mitochondrial inner membrane"/>
    <property type="evidence" value="ECO:0007669"/>
    <property type="project" value="UniProtKB-SubCell"/>
</dbReference>
<name>A0A136IL88_9PEZI</name>
<keyword evidence="29" id="KW-1185">Reference proteome</keyword>
<evidence type="ECO:0000256" key="17">
    <source>
        <dbReference type="ARBA" id="ARBA00037002"/>
    </source>
</evidence>
<evidence type="ECO:0000256" key="8">
    <source>
        <dbReference type="ARBA" id="ARBA00022792"/>
    </source>
</evidence>
<evidence type="ECO:0000256" key="15">
    <source>
        <dbReference type="ARBA" id="ARBA00023273"/>
    </source>
</evidence>
<dbReference type="AlphaFoldDB" id="A0A136IL88"/>
<comment type="catalytic activity">
    <reaction evidence="22">
        <text>octanoyl-CoA + H2O = octanoate + CoA + H(+)</text>
        <dbReference type="Rhea" id="RHEA:30143"/>
        <dbReference type="ChEBI" id="CHEBI:15377"/>
        <dbReference type="ChEBI" id="CHEBI:15378"/>
        <dbReference type="ChEBI" id="CHEBI:25646"/>
        <dbReference type="ChEBI" id="CHEBI:57287"/>
        <dbReference type="ChEBI" id="CHEBI:57386"/>
    </reaction>
    <physiologicalReaction direction="left-to-right" evidence="22">
        <dbReference type="Rhea" id="RHEA:30144"/>
    </physiologicalReaction>
</comment>
<dbReference type="EC" id="3.1.2.2" evidence="19"/>
<evidence type="ECO:0000256" key="11">
    <source>
        <dbReference type="ARBA" id="ARBA00022946"/>
    </source>
</evidence>
<evidence type="ECO:0000256" key="21">
    <source>
        <dbReference type="ARBA" id="ARBA00043210"/>
    </source>
</evidence>
<evidence type="ECO:0000256" key="12">
    <source>
        <dbReference type="ARBA" id="ARBA00023098"/>
    </source>
</evidence>
<evidence type="ECO:0000256" key="19">
    <source>
        <dbReference type="ARBA" id="ARBA00038848"/>
    </source>
</evidence>
<evidence type="ECO:0000256" key="2">
    <source>
        <dbReference type="ARBA" id="ARBA00004569"/>
    </source>
</evidence>
<evidence type="ECO:0000256" key="4">
    <source>
        <dbReference type="ARBA" id="ARBA00004637"/>
    </source>
</evidence>
<dbReference type="GO" id="GO:0006631">
    <property type="term" value="P:fatty acid metabolic process"/>
    <property type="evidence" value="ECO:0007669"/>
    <property type="project" value="UniProtKB-KW"/>
</dbReference>
<evidence type="ECO:0000256" key="10">
    <source>
        <dbReference type="ARBA" id="ARBA00022832"/>
    </source>
</evidence>
<accession>A0A136IL88</accession>
<dbReference type="GO" id="GO:0006915">
    <property type="term" value="P:apoptotic process"/>
    <property type="evidence" value="ECO:0007669"/>
    <property type="project" value="UniProtKB-KW"/>
</dbReference>
<comment type="catalytic activity">
    <reaction evidence="25">
        <text>dodecanoyl-CoA + H2O = dodecanoate + CoA + H(+)</text>
        <dbReference type="Rhea" id="RHEA:30135"/>
        <dbReference type="ChEBI" id="CHEBI:15377"/>
        <dbReference type="ChEBI" id="CHEBI:15378"/>
        <dbReference type="ChEBI" id="CHEBI:18262"/>
        <dbReference type="ChEBI" id="CHEBI:57287"/>
        <dbReference type="ChEBI" id="CHEBI:57375"/>
    </reaction>
    <physiologicalReaction direction="left-to-right" evidence="25">
        <dbReference type="Rhea" id="RHEA:30136"/>
    </physiologicalReaction>
</comment>
<dbReference type="PANTHER" id="PTHR12418:SF19">
    <property type="entry name" value="ACYL-COENZYME A THIOESTERASE THEM4"/>
    <property type="match status" value="1"/>
</dbReference>
<sequence>MPSFSRRHTPTAAEAAFLAANPWVSERFPDAAAVPFTPGHGLAAPVPPATQLHDRLFSRTLRTTSTTEPAVPVCLAYHDPVDIQRVADASVENPDGPPDMYLVPSATMVFQLGPGVNGFQGVTHGGMFAVLVDECVGNYLALNKAVAEVVLSSSGPRKKGEKSQLSRLAGLGDVTAFTVGMNVKFKKPIPTPAVVLVRSWLSRIEGRKIVIGSVIENRYGAEHGSCESIWYTMPLKKENGPSKL</sequence>
<gene>
    <name evidence="28" type="ORF">Micbo1qcDRAFT_169300</name>
</gene>
<dbReference type="EMBL" id="KQ964279">
    <property type="protein sequence ID" value="KXJ85548.1"/>
    <property type="molecule type" value="Genomic_DNA"/>
</dbReference>
<evidence type="ECO:0000256" key="24">
    <source>
        <dbReference type="ARBA" id="ARBA00047969"/>
    </source>
</evidence>
<dbReference type="Pfam" id="PF03061">
    <property type="entry name" value="4HBT"/>
    <property type="match status" value="1"/>
</dbReference>
<keyword evidence="14" id="KW-0472">Membrane</keyword>
<evidence type="ECO:0000313" key="28">
    <source>
        <dbReference type="EMBL" id="KXJ85548.1"/>
    </source>
</evidence>
<evidence type="ECO:0000256" key="22">
    <source>
        <dbReference type="ARBA" id="ARBA00047588"/>
    </source>
</evidence>
<evidence type="ECO:0000259" key="27">
    <source>
        <dbReference type="Pfam" id="PF03061"/>
    </source>
</evidence>
<keyword evidence="12" id="KW-0443">Lipid metabolism</keyword>
<dbReference type="InParanoid" id="A0A136IL88"/>
<keyword evidence="15" id="KW-0966">Cell projection</keyword>
<keyword evidence="13" id="KW-0496">Mitochondrion</keyword>
<evidence type="ECO:0000256" key="1">
    <source>
        <dbReference type="ARBA" id="ARBA00004496"/>
    </source>
</evidence>
<protein>
    <recommendedName>
        <fullName evidence="20">Acyl-coenzyme A thioesterase THEM4</fullName>
        <ecNumber evidence="19">3.1.2.2</ecNumber>
    </recommendedName>
    <alternativeName>
        <fullName evidence="21">Thioesterase superfamily member 4</fullName>
    </alternativeName>
</protein>
<evidence type="ECO:0000256" key="20">
    <source>
        <dbReference type="ARBA" id="ARBA00040123"/>
    </source>
</evidence>
<dbReference type="InterPro" id="IPR052365">
    <property type="entry name" value="THEM4/THEM5_acyl-CoA_thioest"/>
</dbReference>
<evidence type="ECO:0000256" key="23">
    <source>
        <dbReference type="ARBA" id="ARBA00047734"/>
    </source>
</evidence>
<evidence type="ECO:0000256" key="18">
    <source>
        <dbReference type="ARBA" id="ARBA00038456"/>
    </source>
</evidence>
<keyword evidence="7" id="KW-0053">Apoptosis</keyword>
<dbReference type="PANTHER" id="PTHR12418">
    <property type="entry name" value="ACYL-COENZYME A THIOESTERASE THEM4"/>
    <property type="match status" value="1"/>
</dbReference>
<evidence type="ECO:0000256" key="9">
    <source>
        <dbReference type="ARBA" id="ARBA00022801"/>
    </source>
</evidence>
<evidence type="ECO:0000256" key="5">
    <source>
        <dbReference type="ARBA" id="ARBA00022475"/>
    </source>
</evidence>
<evidence type="ECO:0000256" key="26">
    <source>
        <dbReference type="ARBA" id="ARBA00048180"/>
    </source>
</evidence>
<keyword evidence="10" id="KW-0276">Fatty acid metabolism</keyword>
<reference evidence="29" key="1">
    <citation type="submission" date="2016-02" db="EMBL/GenBank/DDBJ databases">
        <title>Draft genome sequence of Microdochium bolleyi, a fungal endophyte of beachgrass.</title>
        <authorList>
            <consortium name="DOE Joint Genome Institute"/>
            <person name="David A.S."/>
            <person name="May G."/>
            <person name="Haridas S."/>
            <person name="Lim J."/>
            <person name="Wang M."/>
            <person name="Labutti K."/>
            <person name="Lipzen A."/>
            <person name="Barry K."/>
            <person name="Grigoriev I.V."/>
        </authorList>
    </citation>
    <scope>NUCLEOTIDE SEQUENCE [LARGE SCALE GENOMIC DNA]</scope>
    <source>
        <strain evidence="29">J235TASD1</strain>
    </source>
</reference>
<keyword evidence="9" id="KW-0378">Hydrolase</keyword>
<dbReference type="OrthoDB" id="506431at2759"/>
<organism evidence="28 29">
    <name type="scientific">Microdochium bolleyi</name>
    <dbReference type="NCBI Taxonomy" id="196109"/>
    <lineage>
        <taxon>Eukaryota</taxon>
        <taxon>Fungi</taxon>
        <taxon>Dikarya</taxon>
        <taxon>Ascomycota</taxon>
        <taxon>Pezizomycotina</taxon>
        <taxon>Sordariomycetes</taxon>
        <taxon>Xylariomycetidae</taxon>
        <taxon>Xylariales</taxon>
        <taxon>Microdochiaceae</taxon>
        <taxon>Microdochium</taxon>
    </lineage>
</organism>
<comment type="catalytic activity">
    <reaction evidence="17">
        <text>(9Z)-octadecenoyl-CoA + H2O = (9Z)-octadecenoate + CoA + H(+)</text>
        <dbReference type="Rhea" id="RHEA:40139"/>
        <dbReference type="ChEBI" id="CHEBI:15377"/>
        <dbReference type="ChEBI" id="CHEBI:15378"/>
        <dbReference type="ChEBI" id="CHEBI:30823"/>
        <dbReference type="ChEBI" id="CHEBI:57287"/>
        <dbReference type="ChEBI" id="CHEBI:57387"/>
    </reaction>
    <physiologicalReaction direction="left-to-right" evidence="17">
        <dbReference type="Rhea" id="RHEA:40140"/>
    </physiologicalReaction>
</comment>
<comment type="catalytic activity">
    <reaction evidence="26">
        <text>tetradecanoyl-CoA + H2O = tetradecanoate + CoA + H(+)</text>
        <dbReference type="Rhea" id="RHEA:40119"/>
        <dbReference type="ChEBI" id="CHEBI:15377"/>
        <dbReference type="ChEBI" id="CHEBI:15378"/>
        <dbReference type="ChEBI" id="CHEBI:30807"/>
        <dbReference type="ChEBI" id="CHEBI:57287"/>
        <dbReference type="ChEBI" id="CHEBI:57385"/>
    </reaction>
    <physiologicalReaction direction="left-to-right" evidence="26">
        <dbReference type="Rhea" id="RHEA:40120"/>
    </physiologicalReaction>
</comment>
<comment type="catalytic activity">
    <reaction evidence="24">
        <text>decanoyl-CoA + H2O = decanoate + CoA + H(+)</text>
        <dbReference type="Rhea" id="RHEA:40059"/>
        <dbReference type="ChEBI" id="CHEBI:15377"/>
        <dbReference type="ChEBI" id="CHEBI:15378"/>
        <dbReference type="ChEBI" id="CHEBI:27689"/>
        <dbReference type="ChEBI" id="CHEBI:57287"/>
        <dbReference type="ChEBI" id="CHEBI:61430"/>
    </reaction>
    <physiologicalReaction direction="left-to-right" evidence="24">
        <dbReference type="Rhea" id="RHEA:40060"/>
    </physiologicalReaction>
</comment>
<dbReference type="InterPro" id="IPR029069">
    <property type="entry name" value="HotDog_dom_sf"/>
</dbReference>
<dbReference type="GO" id="GO:0016787">
    <property type="term" value="F:hydrolase activity"/>
    <property type="evidence" value="ECO:0007669"/>
    <property type="project" value="UniProtKB-KW"/>
</dbReference>
<comment type="similarity">
    <text evidence="18">Belongs to the THEM4/THEM5 thioesterase family.</text>
</comment>
<evidence type="ECO:0000256" key="16">
    <source>
        <dbReference type="ARBA" id="ARBA00035852"/>
    </source>
</evidence>
<evidence type="ECO:0000256" key="7">
    <source>
        <dbReference type="ARBA" id="ARBA00022703"/>
    </source>
</evidence>
<dbReference type="GO" id="GO:0005758">
    <property type="term" value="C:mitochondrial intermembrane space"/>
    <property type="evidence" value="ECO:0007669"/>
    <property type="project" value="UniProtKB-SubCell"/>
</dbReference>
<dbReference type="Proteomes" id="UP000070501">
    <property type="component" value="Unassembled WGS sequence"/>
</dbReference>
<keyword evidence="11" id="KW-0809">Transit peptide</keyword>
<dbReference type="SUPFAM" id="SSF54637">
    <property type="entry name" value="Thioesterase/thiol ester dehydrase-isomerase"/>
    <property type="match status" value="1"/>
</dbReference>
<evidence type="ECO:0000256" key="13">
    <source>
        <dbReference type="ARBA" id="ARBA00023128"/>
    </source>
</evidence>
<evidence type="ECO:0000256" key="25">
    <source>
        <dbReference type="ARBA" id="ARBA00048074"/>
    </source>
</evidence>
<comment type="catalytic activity">
    <reaction evidence="16">
        <text>(5Z,8Z,11Z,14Z)-eicosatetraenoyl-CoA + H2O = (5Z,8Z,11Z,14Z)-eicosatetraenoate + CoA + H(+)</text>
        <dbReference type="Rhea" id="RHEA:40151"/>
        <dbReference type="ChEBI" id="CHEBI:15377"/>
        <dbReference type="ChEBI" id="CHEBI:15378"/>
        <dbReference type="ChEBI" id="CHEBI:32395"/>
        <dbReference type="ChEBI" id="CHEBI:57287"/>
        <dbReference type="ChEBI" id="CHEBI:57368"/>
    </reaction>
    <physiologicalReaction direction="left-to-right" evidence="16">
        <dbReference type="Rhea" id="RHEA:40152"/>
    </physiologicalReaction>
</comment>
<comment type="catalytic activity">
    <reaction evidence="23">
        <text>hexadecanoyl-CoA + H2O = hexadecanoate + CoA + H(+)</text>
        <dbReference type="Rhea" id="RHEA:16645"/>
        <dbReference type="ChEBI" id="CHEBI:7896"/>
        <dbReference type="ChEBI" id="CHEBI:15377"/>
        <dbReference type="ChEBI" id="CHEBI:15378"/>
        <dbReference type="ChEBI" id="CHEBI:57287"/>
        <dbReference type="ChEBI" id="CHEBI:57379"/>
        <dbReference type="EC" id="3.1.2.2"/>
    </reaction>
    <physiologicalReaction direction="left-to-right" evidence="23">
        <dbReference type="Rhea" id="RHEA:16646"/>
    </physiologicalReaction>
</comment>
<keyword evidence="6" id="KW-0963">Cytoplasm</keyword>
<proteinExistence type="inferred from homology"/>